<gene>
    <name evidence="1" type="ORF">A2U01_0016593</name>
</gene>
<evidence type="ECO:0000313" key="1">
    <source>
        <dbReference type="EMBL" id="MCH95613.1"/>
    </source>
</evidence>
<accession>A0A392N7R7</accession>
<keyword evidence="2" id="KW-1185">Reference proteome</keyword>
<reference evidence="1 2" key="1">
    <citation type="journal article" date="2018" name="Front. Plant Sci.">
        <title>Red Clover (Trifolium pratense) and Zigzag Clover (T. medium) - A Picture of Genomic Similarities and Differences.</title>
        <authorList>
            <person name="Dluhosova J."/>
            <person name="Istvanek J."/>
            <person name="Nedelnik J."/>
            <person name="Repkova J."/>
        </authorList>
    </citation>
    <scope>NUCLEOTIDE SEQUENCE [LARGE SCALE GENOMIC DNA]</scope>
    <source>
        <strain evidence="2">cv. 10/8</strain>
        <tissue evidence="1">Leaf</tissue>
    </source>
</reference>
<dbReference type="AlphaFoldDB" id="A0A392N7R7"/>
<comment type="caution">
    <text evidence="1">The sequence shown here is derived from an EMBL/GenBank/DDBJ whole genome shotgun (WGS) entry which is preliminary data.</text>
</comment>
<feature type="non-terminal residue" evidence="1">
    <location>
        <position position="117"/>
    </location>
</feature>
<dbReference type="EMBL" id="LXQA010030247">
    <property type="protein sequence ID" value="MCH95613.1"/>
    <property type="molecule type" value="Genomic_DNA"/>
</dbReference>
<organism evidence="1 2">
    <name type="scientific">Trifolium medium</name>
    <dbReference type="NCBI Taxonomy" id="97028"/>
    <lineage>
        <taxon>Eukaryota</taxon>
        <taxon>Viridiplantae</taxon>
        <taxon>Streptophyta</taxon>
        <taxon>Embryophyta</taxon>
        <taxon>Tracheophyta</taxon>
        <taxon>Spermatophyta</taxon>
        <taxon>Magnoliopsida</taxon>
        <taxon>eudicotyledons</taxon>
        <taxon>Gunneridae</taxon>
        <taxon>Pentapetalae</taxon>
        <taxon>rosids</taxon>
        <taxon>fabids</taxon>
        <taxon>Fabales</taxon>
        <taxon>Fabaceae</taxon>
        <taxon>Papilionoideae</taxon>
        <taxon>50 kb inversion clade</taxon>
        <taxon>NPAAA clade</taxon>
        <taxon>Hologalegina</taxon>
        <taxon>IRL clade</taxon>
        <taxon>Trifolieae</taxon>
        <taxon>Trifolium</taxon>
    </lineage>
</organism>
<evidence type="ECO:0000313" key="2">
    <source>
        <dbReference type="Proteomes" id="UP000265520"/>
    </source>
</evidence>
<sequence>MFILPSSFIDDIEKMINAFWWGCGGNNSRGIRWLSWVRLACPKAKGGMGFCNFEAFNIAMVAKQGGSNIRIMTGPWLRGVQGRWVNASQNEGPVVDAILEVPLFASVHEDKLVWEDD</sequence>
<dbReference type="Proteomes" id="UP000265520">
    <property type="component" value="Unassembled WGS sequence"/>
</dbReference>
<protein>
    <submittedName>
        <fullName evidence="1">Putative ribonuclease H protein</fullName>
    </submittedName>
</protein>
<proteinExistence type="predicted"/>
<name>A0A392N7R7_9FABA</name>